<comment type="similarity">
    <text evidence="5 7">Belongs to the DEAD box helicase family.</text>
</comment>
<dbReference type="Gene3D" id="3.30.70.330">
    <property type="match status" value="1"/>
</dbReference>
<dbReference type="PROSITE" id="PS00039">
    <property type="entry name" value="DEAD_ATP_HELICASE"/>
    <property type="match status" value="1"/>
</dbReference>
<name>A0ABP9F4K2_9GAMM</name>
<comment type="caution">
    <text evidence="11">The sequence shown here is derived from an EMBL/GenBank/DDBJ whole genome shotgun (WGS) entry which is preliminary data.</text>
</comment>
<dbReference type="SUPFAM" id="SSF52540">
    <property type="entry name" value="P-loop containing nucleoside triphosphate hydrolases"/>
    <property type="match status" value="1"/>
</dbReference>
<evidence type="ECO:0000256" key="2">
    <source>
        <dbReference type="ARBA" id="ARBA00022801"/>
    </source>
</evidence>
<feature type="domain" description="Helicase C-terminal" evidence="9">
    <location>
        <begin position="216"/>
        <end position="377"/>
    </location>
</feature>
<evidence type="ECO:0000256" key="6">
    <source>
        <dbReference type="PROSITE-ProRule" id="PRU00552"/>
    </source>
</evidence>
<protein>
    <submittedName>
        <fullName evidence="11">ATP-dependent RNA helicase DbpA</fullName>
    </submittedName>
</protein>
<dbReference type="PROSITE" id="PS51194">
    <property type="entry name" value="HELICASE_CTER"/>
    <property type="match status" value="1"/>
</dbReference>
<keyword evidence="2 7" id="KW-0378">Hydrolase</keyword>
<dbReference type="Pfam" id="PF00271">
    <property type="entry name" value="Helicase_C"/>
    <property type="match status" value="1"/>
</dbReference>
<feature type="short sequence motif" description="Q motif" evidence="6">
    <location>
        <begin position="4"/>
        <end position="32"/>
    </location>
</feature>
<dbReference type="GO" id="GO:0004386">
    <property type="term" value="F:helicase activity"/>
    <property type="evidence" value="ECO:0007669"/>
    <property type="project" value="UniProtKB-KW"/>
</dbReference>
<feature type="domain" description="DEAD-box RNA helicase Q" evidence="10">
    <location>
        <begin position="4"/>
        <end position="32"/>
    </location>
</feature>
<dbReference type="InterPro" id="IPR014001">
    <property type="entry name" value="Helicase_ATP-bd"/>
</dbReference>
<dbReference type="InterPro" id="IPR027417">
    <property type="entry name" value="P-loop_NTPase"/>
</dbReference>
<dbReference type="Pfam" id="PF00270">
    <property type="entry name" value="DEAD"/>
    <property type="match status" value="1"/>
</dbReference>
<keyword evidence="12" id="KW-1185">Reference proteome</keyword>
<dbReference type="NCBIfam" id="NF008744">
    <property type="entry name" value="PRK11776.1"/>
    <property type="match status" value="1"/>
</dbReference>
<reference evidence="12" key="1">
    <citation type="journal article" date="2019" name="Int. J. Syst. Evol. Microbiol.">
        <title>The Global Catalogue of Microorganisms (GCM) 10K type strain sequencing project: providing services to taxonomists for standard genome sequencing and annotation.</title>
        <authorList>
            <consortium name="The Broad Institute Genomics Platform"/>
            <consortium name="The Broad Institute Genome Sequencing Center for Infectious Disease"/>
            <person name="Wu L."/>
            <person name="Ma J."/>
        </authorList>
    </citation>
    <scope>NUCLEOTIDE SEQUENCE [LARGE SCALE GENOMIC DNA]</scope>
    <source>
        <strain evidence="12">JCM 18401</strain>
    </source>
</reference>
<accession>A0ABP9F4K2</accession>
<dbReference type="InterPro" id="IPR005580">
    <property type="entry name" value="DbpA/CsdA_RNA-bd_dom"/>
</dbReference>
<sequence>MSETAFSSLALKPELLSNLETLGYHEMTPIQQESLPPILLGVDVVGQAKTGSGKTAAFGLGLLNKLRAKRFCIQSLVLCPTRELADQVATELRRLARGIPNVKILTLCGGTPLGPQVGSLEHGAHIVVGTPGRIQDHLSRETLDLSEVNMLVLDEADRMLEMGFQAELDYIVARMPEHRQTLLFSATFPDEIQKVADSFMLRPKMVKAAATKVSSDIHQHFFEVEDNEARIPALQLLLLQYQPESSVIFANTKKEVKEITRALKNYGFNVLALHGDLDQRDRDLMLTRFANKSASILVATDVAARGLDIDNLDAVFNYHIAHDTEVHVHRVGRTGRAGSQGNAFSLFSAKEAAKINRLEDYLGIKVDGSPLPNRSVLNNPPMRPSLMTIEIDGGKKQKLRPGDIVGALTRDGSIKGDQLGKIQVTDFRAYVAVNRKVAGKALTAMERGKIKGRNFRARMLMD</sequence>
<dbReference type="InterPro" id="IPR050079">
    <property type="entry name" value="DEAD_box_RNA_helicase"/>
</dbReference>
<dbReference type="InterPro" id="IPR014014">
    <property type="entry name" value="RNA_helicase_DEAD_Q_motif"/>
</dbReference>
<dbReference type="PROSITE" id="PS51195">
    <property type="entry name" value="Q_MOTIF"/>
    <property type="match status" value="1"/>
</dbReference>
<dbReference type="PANTHER" id="PTHR47959">
    <property type="entry name" value="ATP-DEPENDENT RNA HELICASE RHLE-RELATED"/>
    <property type="match status" value="1"/>
</dbReference>
<keyword evidence="4 7" id="KW-0067">ATP-binding</keyword>
<evidence type="ECO:0000259" key="9">
    <source>
        <dbReference type="PROSITE" id="PS51194"/>
    </source>
</evidence>
<dbReference type="CDD" id="cd00268">
    <property type="entry name" value="DEADc"/>
    <property type="match status" value="1"/>
</dbReference>
<keyword evidence="3 7" id="KW-0347">Helicase</keyword>
<dbReference type="Proteomes" id="UP001499988">
    <property type="component" value="Unassembled WGS sequence"/>
</dbReference>
<dbReference type="PANTHER" id="PTHR47959:SF1">
    <property type="entry name" value="ATP-DEPENDENT RNA HELICASE DBPA"/>
    <property type="match status" value="1"/>
</dbReference>
<keyword evidence="1 7" id="KW-0547">Nucleotide-binding</keyword>
<dbReference type="InterPro" id="IPR001650">
    <property type="entry name" value="Helicase_C-like"/>
</dbReference>
<evidence type="ECO:0000256" key="1">
    <source>
        <dbReference type="ARBA" id="ARBA00022741"/>
    </source>
</evidence>
<dbReference type="RefSeq" id="WP_345335429.1">
    <property type="nucleotide sequence ID" value="NZ_BAABJZ010000074.1"/>
</dbReference>
<evidence type="ECO:0000256" key="7">
    <source>
        <dbReference type="RuleBase" id="RU000492"/>
    </source>
</evidence>
<dbReference type="EMBL" id="BAABJZ010000074">
    <property type="protein sequence ID" value="GAA4888117.1"/>
    <property type="molecule type" value="Genomic_DNA"/>
</dbReference>
<dbReference type="InterPro" id="IPR012677">
    <property type="entry name" value="Nucleotide-bd_a/b_plait_sf"/>
</dbReference>
<evidence type="ECO:0000256" key="4">
    <source>
        <dbReference type="ARBA" id="ARBA00022840"/>
    </source>
</evidence>
<dbReference type="InterPro" id="IPR000629">
    <property type="entry name" value="RNA-helicase_DEAD-box_CS"/>
</dbReference>
<dbReference type="SMART" id="SM00490">
    <property type="entry name" value="HELICc"/>
    <property type="match status" value="1"/>
</dbReference>
<gene>
    <name evidence="11" type="primary">dbpA</name>
    <name evidence="11" type="ORF">GCM10023333_21890</name>
</gene>
<evidence type="ECO:0000313" key="11">
    <source>
        <dbReference type="EMBL" id="GAA4888117.1"/>
    </source>
</evidence>
<organism evidence="11 12">
    <name type="scientific">Ferrimonas pelagia</name>
    <dbReference type="NCBI Taxonomy" id="1177826"/>
    <lineage>
        <taxon>Bacteria</taxon>
        <taxon>Pseudomonadati</taxon>
        <taxon>Pseudomonadota</taxon>
        <taxon>Gammaproteobacteria</taxon>
        <taxon>Alteromonadales</taxon>
        <taxon>Ferrimonadaceae</taxon>
        <taxon>Ferrimonas</taxon>
    </lineage>
</organism>
<dbReference type="Gene3D" id="3.40.50.300">
    <property type="entry name" value="P-loop containing nucleotide triphosphate hydrolases"/>
    <property type="match status" value="2"/>
</dbReference>
<evidence type="ECO:0000259" key="10">
    <source>
        <dbReference type="PROSITE" id="PS51195"/>
    </source>
</evidence>
<dbReference type="SMART" id="SM00487">
    <property type="entry name" value="DEXDc"/>
    <property type="match status" value="1"/>
</dbReference>
<dbReference type="CDD" id="cd18787">
    <property type="entry name" value="SF2_C_DEAD"/>
    <property type="match status" value="1"/>
</dbReference>
<dbReference type="PROSITE" id="PS51192">
    <property type="entry name" value="HELICASE_ATP_BIND_1"/>
    <property type="match status" value="1"/>
</dbReference>
<dbReference type="InterPro" id="IPR044742">
    <property type="entry name" value="DEAD/DEAH_RhlB"/>
</dbReference>
<evidence type="ECO:0000256" key="5">
    <source>
        <dbReference type="ARBA" id="ARBA00038437"/>
    </source>
</evidence>
<dbReference type="InterPro" id="IPR011545">
    <property type="entry name" value="DEAD/DEAH_box_helicase_dom"/>
</dbReference>
<evidence type="ECO:0000259" key="8">
    <source>
        <dbReference type="PROSITE" id="PS51192"/>
    </source>
</evidence>
<dbReference type="Pfam" id="PF03880">
    <property type="entry name" value="DbpA"/>
    <property type="match status" value="1"/>
</dbReference>
<feature type="domain" description="Helicase ATP-binding" evidence="8">
    <location>
        <begin position="35"/>
        <end position="206"/>
    </location>
</feature>
<proteinExistence type="inferred from homology"/>
<evidence type="ECO:0000313" key="12">
    <source>
        <dbReference type="Proteomes" id="UP001499988"/>
    </source>
</evidence>
<evidence type="ECO:0000256" key="3">
    <source>
        <dbReference type="ARBA" id="ARBA00022806"/>
    </source>
</evidence>